<evidence type="ECO:0000259" key="3">
    <source>
        <dbReference type="PROSITE" id="PS50977"/>
    </source>
</evidence>
<keyword evidence="5" id="KW-1185">Reference proteome</keyword>
<name>A0A0R1VFH2_9LACO</name>
<dbReference type="InterPro" id="IPR050624">
    <property type="entry name" value="HTH-type_Tx_Regulator"/>
</dbReference>
<dbReference type="PROSITE" id="PS50977">
    <property type="entry name" value="HTH_TETR_2"/>
    <property type="match status" value="1"/>
</dbReference>
<organism evidence="4 5">
    <name type="scientific">Liquorilactobacillus ghanensis DSM 18630</name>
    <dbReference type="NCBI Taxonomy" id="1423750"/>
    <lineage>
        <taxon>Bacteria</taxon>
        <taxon>Bacillati</taxon>
        <taxon>Bacillota</taxon>
        <taxon>Bacilli</taxon>
        <taxon>Lactobacillales</taxon>
        <taxon>Lactobacillaceae</taxon>
        <taxon>Liquorilactobacillus</taxon>
    </lineage>
</organism>
<dbReference type="Pfam" id="PF00440">
    <property type="entry name" value="TetR_N"/>
    <property type="match status" value="1"/>
</dbReference>
<dbReference type="PATRIC" id="fig|1423750.3.peg.2466"/>
<reference evidence="4 5" key="1">
    <citation type="journal article" date="2015" name="Genome Announc.">
        <title>Expanding the biotechnology potential of lactobacilli through comparative genomics of 213 strains and associated genera.</title>
        <authorList>
            <person name="Sun Z."/>
            <person name="Harris H.M."/>
            <person name="McCann A."/>
            <person name="Guo C."/>
            <person name="Argimon S."/>
            <person name="Zhang W."/>
            <person name="Yang X."/>
            <person name="Jeffery I.B."/>
            <person name="Cooney J.C."/>
            <person name="Kagawa T.F."/>
            <person name="Liu W."/>
            <person name="Song Y."/>
            <person name="Salvetti E."/>
            <person name="Wrobel A."/>
            <person name="Rasinkangas P."/>
            <person name="Parkhill J."/>
            <person name="Rea M.C."/>
            <person name="O'Sullivan O."/>
            <person name="Ritari J."/>
            <person name="Douillard F.P."/>
            <person name="Paul Ross R."/>
            <person name="Yang R."/>
            <person name="Briner A.E."/>
            <person name="Felis G.E."/>
            <person name="de Vos W.M."/>
            <person name="Barrangou R."/>
            <person name="Klaenhammer T.R."/>
            <person name="Caufield P.W."/>
            <person name="Cui Y."/>
            <person name="Zhang H."/>
            <person name="O'Toole P.W."/>
        </authorList>
    </citation>
    <scope>NUCLEOTIDE SEQUENCE [LARGE SCALE GENOMIC DNA]</scope>
    <source>
        <strain evidence="4 5">DSM 18630</strain>
    </source>
</reference>
<dbReference type="EMBL" id="AZGB01000030">
    <property type="protein sequence ID" value="KRM04021.1"/>
    <property type="molecule type" value="Genomic_DNA"/>
</dbReference>
<evidence type="ECO:0000313" key="5">
    <source>
        <dbReference type="Proteomes" id="UP000051451"/>
    </source>
</evidence>
<dbReference type="SUPFAM" id="SSF46689">
    <property type="entry name" value="Homeodomain-like"/>
    <property type="match status" value="1"/>
</dbReference>
<protein>
    <submittedName>
        <fullName evidence="4">Transcriptional regulator</fullName>
    </submittedName>
</protein>
<dbReference type="Proteomes" id="UP000051451">
    <property type="component" value="Unassembled WGS sequence"/>
</dbReference>
<evidence type="ECO:0000256" key="1">
    <source>
        <dbReference type="ARBA" id="ARBA00023125"/>
    </source>
</evidence>
<sequence>MNGKQRIAEQSRQWLWKAFLELLTEREFNKITIAEIAQRAQLDRRTFYRSFKNKECLIKWYFKKMLAQYHQVLYQQPQPLSVEAGLRLFLNFWLVRKDTVRLLINNHLSFYFLDIWTKEAIENYHLFDETWRTHGTPVEITYLEIFITGGLWQIINVWLAKEQPEEPQQIIEIFVKSLNKLALTVTENQNHEKSE</sequence>
<dbReference type="STRING" id="1423750.FC89_GL002424"/>
<dbReference type="PANTHER" id="PTHR43479:SF11">
    <property type="entry name" value="ACREF_ENVCD OPERON REPRESSOR-RELATED"/>
    <property type="match status" value="1"/>
</dbReference>
<dbReference type="OrthoDB" id="9810250at2"/>
<accession>A0A0R1VFH2</accession>
<dbReference type="AlphaFoldDB" id="A0A0R1VFH2"/>
<evidence type="ECO:0000256" key="2">
    <source>
        <dbReference type="PROSITE-ProRule" id="PRU00335"/>
    </source>
</evidence>
<dbReference type="InterPro" id="IPR001647">
    <property type="entry name" value="HTH_TetR"/>
</dbReference>
<comment type="caution">
    <text evidence="4">The sequence shown here is derived from an EMBL/GenBank/DDBJ whole genome shotgun (WGS) entry which is preliminary data.</text>
</comment>
<dbReference type="Gene3D" id="1.10.357.10">
    <property type="entry name" value="Tetracycline Repressor, domain 2"/>
    <property type="match status" value="1"/>
</dbReference>
<dbReference type="GO" id="GO:0003677">
    <property type="term" value="F:DNA binding"/>
    <property type="evidence" value="ECO:0007669"/>
    <property type="project" value="UniProtKB-UniRule"/>
</dbReference>
<feature type="domain" description="HTH tetR-type" evidence="3">
    <location>
        <begin position="9"/>
        <end position="69"/>
    </location>
</feature>
<evidence type="ECO:0000313" key="4">
    <source>
        <dbReference type="EMBL" id="KRM04021.1"/>
    </source>
</evidence>
<proteinExistence type="predicted"/>
<keyword evidence="1 2" id="KW-0238">DNA-binding</keyword>
<gene>
    <name evidence="4" type="ORF">FC89_GL002424</name>
</gene>
<dbReference type="RefSeq" id="WP_057872759.1">
    <property type="nucleotide sequence ID" value="NZ_AZGB01000030.1"/>
</dbReference>
<feature type="DNA-binding region" description="H-T-H motif" evidence="2">
    <location>
        <begin position="32"/>
        <end position="51"/>
    </location>
</feature>
<dbReference type="GeneID" id="98320074"/>
<dbReference type="InterPro" id="IPR009057">
    <property type="entry name" value="Homeodomain-like_sf"/>
</dbReference>
<dbReference type="PANTHER" id="PTHR43479">
    <property type="entry name" value="ACREF/ENVCD OPERON REPRESSOR-RELATED"/>
    <property type="match status" value="1"/>
</dbReference>